<sequence>MSVGDRCTKNHFVLEGCLQMYFLTEKGDRRTTHFAIENCWMTDLLA</sequence>
<keyword evidence="2" id="KW-1185">Reference proteome</keyword>
<accession>A0AAU9CUK7</accession>
<evidence type="ECO:0000313" key="1">
    <source>
        <dbReference type="EMBL" id="BDD12721.1"/>
    </source>
</evidence>
<evidence type="ECO:0008006" key="3">
    <source>
        <dbReference type="Google" id="ProtNLM"/>
    </source>
</evidence>
<dbReference type="AlphaFoldDB" id="A0AAU9CUK7"/>
<geneLocation type="plasmid" evidence="1 2">
    <name>pFA6</name>
</geneLocation>
<reference evidence="1 2" key="1">
    <citation type="submission" date="2021-12" db="EMBL/GenBank/DDBJ databases">
        <title>Genome sequencing of bacteria with rrn-lacking chromosome and rrn-plasmid.</title>
        <authorList>
            <person name="Anda M."/>
            <person name="Iwasaki W."/>
        </authorList>
    </citation>
    <scope>NUCLEOTIDE SEQUENCE [LARGE SCALE GENOMIC DNA]</scope>
    <source>
        <strain evidence="1 2">DSM 100852</strain>
        <plasmid evidence="1 2">pFA6</plasmid>
    </source>
</reference>
<protein>
    <recommendedName>
        <fullName evidence="3">Cyclic nucleotide-binding domain-containing protein</fullName>
    </recommendedName>
</protein>
<name>A0AAU9CUK7_9BACT</name>
<dbReference type="Gene3D" id="2.60.120.10">
    <property type="entry name" value="Jelly Rolls"/>
    <property type="match status" value="1"/>
</dbReference>
<evidence type="ECO:0000313" key="2">
    <source>
        <dbReference type="Proteomes" id="UP001348817"/>
    </source>
</evidence>
<dbReference type="InterPro" id="IPR014710">
    <property type="entry name" value="RmlC-like_jellyroll"/>
</dbReference>
<dbReference type="Proteomes" id="UP001348817">
    <property type="component" value="Plasmid pFA6"/>
</dbReference>
<dbReference type="InterPro" id="IPR018490">
    <property type="entry name" value="cNMP-bd_dom_sf"/>
</dbReference>
<gene>
    <name evidence="1" type="ORF">FUAX_51530</name>
</gene>
<proteinExistence type="predicted"/>
<keyword evidence="1" id="KW-0614">Plasmid</keyword>
<dbReference type="EMBL" id="AP025320">
    <property type="protein sequence ID" value="BDD12721.1"/>
    <property type="molecule type" value="Genomic_DNA"/>
</dbReference>
<dbReference type="KEGG" id="fax:FUAX_51530"/>
<organism evidence="1 2">
    <name type="scientific">Fulvitalea axinellae</name>
    <dbReference type="NCBI Taxonomy" id="1182444"/>
    <lineage>
        <taxon>Bacteria</taxon>
        <taxon>Pseudomonadati</taxon>
        <taxon>Bacteroidota</taxon>
        <taxon>Cytophagia</taxon>
        <taxon>Cytophagales</taxon>
        <taxon>Persicobacteraceae</taxon>
        <taxon>Fulvitalea</taxon>
    </lineage>
</organism>
<dbReference type="SUPFAM" id="SSF51206">
    <property type="entry name" value="cAMP-binding domain-like"/>
    <property type="match status" value="1"/>
</dbReference>